<accession>A0A3M3ZV91</accession>
<dbReference type="EMBL" id="RBQE01000535">
    <property type="protein sequence ID" value="RMO97704.1"/>
    <property type="molecule type" value="Genomic_DNA"/>
</dbReference>
<reference evidence="2 3" key="1">
    <citation type="submission" date="2018-08" db="EMBL/GenBank/DDBJ databases">
        <title>Recombination of ecologically and evolutionarily significant loci maintains genetic cohesion in the Pseudomonas syringae species complex.</title>
        <authorList>
            <person name="Dillon M."/>
            <person name="Thakur S."/>
            <person name="Almeida R.N.D."/>
            <person name="Weir B.S."/>
            <person name="Guttman D.S."/>
        </authorList>
    </citation>
    <scope>NUCLEOTIDE SEQUENCE [LARGE SCALE GENOMIC DNA]</scope>
    <source>
        <strain evidence="2 3">ICMP 3706</strain>
    </source>
</reference>
<evidence type="ECO:0000313" key="3">
    <source>
        <dbReference type="Proteomes" id="UP000281604"/>
    </source>
</evidence>
<gene>
    <name evidence="2" type="ORF">ALQ30_200220</name>
</gene>
<sequence length="84" mass="9192">MLSYKQKPKELSTSTRLAGALASAILAIFPVTIGYYLLRFNVWGWLPGLILFWVYVLVAMAGSAVLAFIAFKTVKYLCSKSGGV</sequence>
<comment type="caution">
    <text evidence="2">The sequence shown here is derived from an EMBL/GenBank/DDBJ whole genome shotgun (WGS) entry which is preliminary data.</text>
</comment>
<evidence type="ECO:0000313" key="2">
    <source>
        <dbReference type="EMBL" id="RMO97704.1"/>
    </source>
</evidence>
<keyword evidence="1" id="KW-0472">Membrane</keyword>
<organism evidence="2 3">
    <name type="scientific">Pseudomonas syringae pv. persicae</name>
    <dbReference type="NCBI Taxonomy" id="237306"/>
    <lineage>
        <taxon>Bacteria</taxon>
        <taxon>Pseudomonadati</taxon>
        <taxon>Pseudomonadota</taxon>
        <taxon>Gammaproteobacteria</taxon>
        <taxon>Pseudomonadales</taxon>
        <taxon>Pseudomonadaceae</taxon>
        <taxon>Pseudomonas</taxon>
    </lineage>
</organism>
<dbReference type="RefSeq" id="WP_148709741.1">
    <property type="nucleotide sequence ID" value="NZ_RBQE01000535.1"/>
</dbReference>
<keyword evidence="1" id="KW-0812">Transmembrane</keyword>
<keyword evidence="1" id="KW-1133">Transmembrane helix</keyword>
<protein>
    <submittedName>
        <fullName evidence="2">Uncharacterized protein</fullName>
    </submittedName>
</protein>
<name>A0A3M3ZV91_9PSED</name>
<feature type="transmembrane region" description="Helical" evidence="1">
    <location>
        <begin position="50"/>
        <end position="71"/>
    </location>
</feature>
<feature type="transmembrane region" description="Helical" evidence="1">
    <location>
        <begin position="20"/>
        <end position="38"/>
    </location>
</feature>
<evidence type="ECO:0000256" key="1">
    <source>
        <dbReference type="SAM" id="Phobius"/>
    </source>
</evidence>
<dbReference type="Proteomes" id="UP000281604">
    <property type="component" value="Unassembled WGS sequence"/>
</dbReference>
<dbReference type="AlphaFoldDB" id="A0A3M3ZV91"/>
<proteinExistence type="predicted"/>